<dbReference type="AlphaFoldDB" id="A0A545AKM1"/>
<keyword evidence="9" id="KW-1185">Reference proteome</keyword>
<organism evidence="8 9">
    <name type="scientific">Cryptosporangium phraense</name>
    <dbReference type="NCBI Taxonomy" id="2593070"/>
    <lineage>
        <taxon>Bacteria</taxon>
        <taxon>Bacillati</taxon>
        <taxon>Actinomycetota</taxon>
        <taxon>Actinomycetes</taxon>
        <taxon>Cryptosporangiales</taxon>
        <taxon>Cryptosporangiaceae</taxon>
        <taxon>Cryptosporangium</taxon>
    </lineage>
</organism>
<dbReference type="InterPro" id="IPR052190">
    <property type="entry name" value="Euk-Arch_PrmC-MTase"/>
</dbReference>
<dbReference type="InterPro" id="IPR029063">
    <property type="entry name" value="SAM-dependent_MTases_sf"/>
</dbReference>
<dbReference type="Gene3D" id="3.40.50.150">
    <property type="entry name" value="Vaccinia Virus protein VP39"/>
    <property type="match status" value="1"/>
</dbReference>
<dbReference type="GO" id="GO:0008170">
    <property type="term" value="F:N-methyltransferase activity"/>
    <property type="evidence" value="ECO:0007669"/>
    <property type="project" value="UniProtKB-ARBA"/>
</dbReference>
<evidence type="ECO:0000256" key="4">
    <source>
        <dbReference type="ARBA" id="ARBA00022691"/>
    </source>
</evidence>
<proteinExistence type="inferred from homology"/>
<dbReference type="Pfam" id="PF23186">
    <property type="entry name" value="DUF7059"/>
    <property type="match status" value="1"/>
</dbReference>
<evidence type="ECO:0000256" key="1">
    <source>
        <dbReference type="ARBA" id="ARBA00006149"/>
    </source>
</evidence>
<dbReference type="GO" id="GO:0032259">
    <property type="term" value="P:methylation"/>
    <property type="evidence" value="ECO:0007669"/>
    <property type="project" value="UniProtKB-KW"/>
</dbReference>
<dbReference type="GO" id="GO:0003676">
    <property type="term" value="F:nucleic acid binding"/>
    <property type="evidence" value="ECO:0007669"/>
    <property type="project" value="InterPro"/>
</dbReference>
<dbReference type="RefSeq" id="WP_142708363.1">
    <property type="nucleotide sequence ID" value="NZ_VIRS01000028.1"/>
</dbReference>
<evidence type="ECO:0000313" key="8">
    <source>
        <dbReference type="EMBL" id="TQS41295.1"/>
    </source>
</evidence>
<dbReference type="GO" id="GO:0035657">
    <property type="term" value="C:eRF1 methyltransferase complex"/>
    <property type="evidence" value="ECO:0007669"/>
    <property type="project" value="TreeGrafter"/>
</dbReference>
<dbReference type="InterPro" id="IPR007848">
    <property type="entry name" value="Small_mtfrase_dom"/>
</dbReference>
<dbReference type="CDD" id="cd02440">
    <property type="entry name" value="AdoMet_MTases"/>
    <property type="match status" value="1"/>
</dbReference>
<name>A0A545AKM1_9ACTN</name>
<evidence type="ECO:0000259" key="7">
    <source>
        <dbReference type="Pfam" id="PF25004"/>
    </source>
</evidence>
<dbReference type="GO" id="GO:0008276">
    <property type="term" value="F:protein methyltransferase activity"/>
    <property type="evidence" value="ECO:0007669"/>
    <property type="project" value="TreeGrafter"/>
</dbReference>
<evidence type="ECO:0000313" key="9">
    <source>
        <dbReference type="Proteomes" id="UP000317982"/>
    </source>
</evidence>
<sequence>MTDPLLSPDQIDALRTALRNAEFTPTGVADYLGETASGALGRGEFLAVRHTIRDRGDDDPRGTLIDLFPTGGIVSEKAADTAFGAFGLARAISTGLVEKVGDGIRAAIDLSPYGDDDGDWWVLSDLGSDVRPGPVRSDHVLGIGGASLTLAQSTVRPRVRSALDLGTGCGVQALHLSRHVDGVTVTDLSERSVRFAVTNAALNGFSWEALQGDLAAPVAGRRFDLVVSNPPFVVGPRRGEAERMVYRDSGREGDGICAELVAALPGLLNPGGYGQLLANWLHVEGEPWEERVGGWLAATGLDAHAVQREALDPAGYVALWLRDAGELTGAEAARRTGEWLDWFTENRIDAVGFGLISVHAAGSDQPVVRVEEAMQEHDAVLGPEVASWFERVAFVRGADLLRERFVAAPGLRLRQIASHSEDGWEVDQQILALETGWRWSQEVDPVAVALVGGCDGTVTLGDQITVLAAAYEAEPIAFATVAIPLVGRMVERGLLLPAS</sequence>
<keyword evidence="2 8" id="KW-0489">Methyltransferase</keyword>
<evidence type="ECO:0000259" key="5">
    <source>
        <dbReference type="Pfam" id="PF05175"/>
    </source>
</evidence>
<dbReference type="PANTHER" id="PTHR45875">
    <property type="entry name" value="METHYLTRANSFERASE N6AMT1"/>
    <property type="match status" value="1"/>
</dbReference>
<dbReference type="InterPro" id="IPR056684">
    <property type="entry name" value="DUF7782"/>
</dbReference>
<gene>
    <name evidence="8" type="ORF">FL583_30755</name>
</gene>
<feature type="domain" description="DUF7059" evidence="6">
    <location>
        <begin position="21"/>
        <end position="107"/>
    </location>
</feature>
<comment type="similarity">
    <text evidence="1">Belongs to the eukaryotic/archaeal PrmC-related family.</text>
</comment>
<dbReference type="InterPro" id="IPR002052">
    <property type="entry name" value="DNA_methylase_N6_adenine_CS"/>
</dbReference>
<evidence type="ECO:0000256" key="3">
    <source>
        <dbReference type="ARBA" id="ARBA00022679"/>
    </source>
</evidence>
<dbReference type="OrthoDB" id="129465at2"/>
<feature type="domain" description="DUF7782" evidence="7">
    <location>
        <begin position="387"/>
        <end position="497"/>
    </location>
</feature>
<evidence type="ECO:0000259" key="6">
    <source>
        <dbReference type="Pfam" id="PF23186"/>
    </source>
</evidence>
<dbReference type="Pfam" id="PF05175">
    <property type="entry name" value="MTS"/>
    <property type="match status" value="1"/>
</dbReference>
<dbReference type="Proteomes" id="UP000317982">
    <property type="component" value="Unassembled WGS sequence"/>
</dbReference>
<dbReference type="PANTHER" id="PTHR45875:SF1">
    <property type="entry name" value="METHYLTRANSFERASE N6AMT1"/>
    <property type="match status" value="1"/>
</dbReference>
<dbReference type="GO" id="GO:0008757">
    <property type="term" value="F:S-adenosylmethionine-dependent methyltransferase activity"/>
    <property type="evidence" value="ECO:0007669"/>
    <property type="project" value="TreeGrafter"/>
</dbReference>
<evidence type="ECO:0000256" key="2">
    <source>
        <dbReference type="ARBA" id="ARBA00022603"/>
    </source>
</evidence>
<accession>A0A545AKM1</accession>
<feature type="domain" description="Methyltransferase small" evidence="5">
    <location>
        <begin position="149"/>
        <end position="237"/>
    </location>
</feature>
<dbReference type="SUPFAM" id="SSF53335">
    <property type="entry name" value="S-adenosyl-L-methionine-dependent methyltransferases"/>
    <property type="match status" value="1"/>
</dbReference>
<dbReference type="EMBL" id="VIRS01000028">
    <property type="protein sequence ID" value="TQS41295.1"/>
    <property type="molecule type" value="Genomic_DNA"/>
</dbReference>
<reference evidence="8 9" key="1">
    <citation type="submission" date="2019-07" db="EMBL/GenBank/DDBJ databases">
        <title>Cryptosporangium phraense sp. nov., isolated from plant litter.</title>
        <authorList>
            <person name="Suriyachadkun C."/>
        </authorList>
    </citation>
    <scope>NUCLEOTIDE SEQUENCE [LARGE SCALE GENOMIC DNA]</scope>
    <source>
        <strain evidence="8 9">A-T 5661</strain>
    </source>
</reference>
<dbReference type="InParanoid" id="A0A545AKM1"/>
<protein>
    <submittedName>
        <fullName evidence="8">Methyltransferase</fullName>
    </submittedName>
</protein>
<comment type="caution">
    <text evidence="8">The sequence shown here is derived from an EMBL/GenBank/DDBJ whole genome shotgun (WGS) entry which is preliminary data.</text>
</comment>
<dbReference type="Pfam" id="PF25004">
    <property type="entry name" value="DUF7782"/>
    <property type="match status" value="1"/>
</dbReference>
<dbReference type="InterPro" id="IPR055487">
    <property type="entry name" value="DUF7059"/>
</dbReference>
<keyword evidence="4" id="KW-0949">S-adenosyl-L-methionine</keyword>
<keyword evidence="3 8" id="KW-0808">Transferase</keyword>
<dbReference type="PROSITE" id="PS00092">
    <property type="entry name" value="N6_MTASE"/>
    <property type="match status" value="1"/>
</dbReference>